<dbReference type="AlphaFoldDB" id="A0A0F9H7G8"/>
<name>A0A0F9H7G8_9ZZZZ</name>
<accession>A0A0F9H7G8</accession>
<sequence>MSAPTLFDSIDKIEIFVAGTPKTKGSLTPYLLN</sequence>
<protein>
    <submittedName>
        <fullName evidence="1">Uncharacterized protein</fullName>
    </submittedName>
</protein>
<organism evidence="1">
    <name type="scientific">marine sediment metagenome</name>
    <dbReference type="NCBI Taxonomy" id="412755"/>
    <lineage>
        <taxon>unclassified sequences</taxon>
        <taxon>metagenomes</taxon>
        <taxon>ecological metagenomes</taxon>
    </lineage>
</organism>
<dbReference type="EMBL" id="LAZR01025661">
    <property type="protein sequence ID" value="KKL71202.1"/>
    <property type="molecule type" value="Genomic_DNA"/>
</dbReference>
<comment type="caution">
    <text evidence="1">The sequence shown here is derived from an EMBL/GenBank/DDBJ whole genome shotgun (WGS) entry which is preliminary data.</text>
</comment>
<proteinExistence type="predicted"/>
<reference evidence="1" key="1">
    <citation type="journal article" date="2015" name="Nature">
        <title>Complex archaea that bridge the gap between prokaryotes and eukaryotes.</title>
        <authorList>
            <person name="Spang A."/>
            <person name="Saw J.H."/>
            <person name="Jorgensen S.L."/>
            <person name="Zaremba-Niedzwiedzka K."/>
            <person name="Martijn J."/>
            <person name="Lind A.E."/>
            <person name="van Eijk R."/>
            <person name="Schleper C."/>
            <person name="Guy L."/>
            <person name="Ettema T.J."/>
        </authorList>
    </citation>
    <scope>NUCLEOTIDE SEQUENCE</scope>
</reference>
<evidence type="ECO:0000313" key="1">
    <source>
        <dbReference type="EMBL" id="KKL71202.1"/>
    </source>
</evidence>
<feature type="non-terminal residue" evidence="1">
    <location>
        <position position="33"/>
    </location>
</feature>
<gene>
    <name evidence="1" type="ORF">LCGC14_2097310</name>
</gene>